<feature type="region of interest" description="Disordered" evidence="1">
    <location>
        <begin position="197"/>
        <end position="218"/>
    </location>
</feature>
<feature type="compositionally biased region" description="Polar residues" evidence="1">
    <location>
        <begin position="152"/>
        <end position="168"/>
    </location>
</feature>
<dbReference type="AlphaFoldDB" id="A0A9W7T446"/>
<keyword evidence="4" id="KW-1185">Reference proteome</keyword>
<dbReference type="Pfam" id="PF01841">
    <property type="entry name" value="Transglut_core"/>
    <property type="match status" value="1"/>
</dbReference>
<dbReference type="PANTHER" id="PTHR11590:SF42">
    <property type="entry name" value="COAGULATION FACTOR XIII A CHAIN"/>
    <property type="match status" value="1"/>
</dbReference>
<dbReference type="PANTHER" id="PTHR11590">
    <property type="entry name" value="PROTEIN-GLUTAMINE GAMMA-GLUTAMYLTRANSFERASE"/>
    <property type="match status" value="1"/>
</dbReference>
<dbReference type="InterPro" id="IPR036985">
    <property type="entry name" value="Transglutaminase-like_sf"/>
</dbReference>
<feature type="domain" description="Transglutaminase-like" evidence="2">
    <location>
        <begin position="78"/>
        <end position="149"/>
    </location>
</feature>
<protein>
    <submittedName>
        <fullName evidence="3">Coagulation factor XIII A chain-like</fullName>
    </submittedName>
</protein>
<evidence type="ECO:0000313" key="4">
    <source>
        <dbReference type="Proteomes" id="UP001059041"/>
    </source>
</evidence>
<dbReference type="GO" id="GO:0003810">
    <property type="term" value="F:protein-glutamine gamma-glutamyltransferase activity"/>
    <property type="evidence" value="ECO:0007669"/>
    <property type="project" value="TreeGrafter"/>
</dbReference>
<proteinExistence type="predicted"/>
<evidence type="ECO:0000256" key="1">
    <source>
        <dbReference type="SAM" id="MobiDB-lite"/>
    </source>
</evidence>
<dbReference type="InterPro" id="IPR002931">
    <property type="entry name" value="Transglutaminase-like"/>
</dbReference>
<feature type="compositionally biased region" description="Basic and acidic residues" evidence="1">
    <location>
        <begin position="197"/>
        <end position="207"/>
    </location>
</feature>
<sequence length="241" mass="26426">FEQGVLDACLLVLDTAKVPLVFRGNATEVVRQGSALMNAQDDDGVLVGNWSGEYSTGTSPTAWTGSTEILLKYASEGASPVAFAQCWVFAGVLNTFLRCLGLPARVITNFCSAHDNTGNLKTDIELDEDVRMSYRREKARSDLYLESEGEKSLSSTSRPNITPNPSKQTSHKSTVHCNLTQNGIDHQVCTKDVTSHLEETSVDHDDSPGFQDQSPGFLRRFPPQRSVSESELSRMNIILVL</sequence>
<dbReference type="SUPFAM" id="SSF54001">
    <property type="entry name" value="Cysteine proteinases"/>
    <property type="match status" value="1"/>
</dbReference>
<evidence type="ECO:0000313" key="3">
    <source>
        <dbReference type="EMBL" id="KAI7789275.1"/>
    </source>
</evidence>
<evidence type="ECO:0000259" key="2">
    <source>
        <dbReference type="SMART" id="SM00460"/>
    </source>
</evidence>
<dbReference type="GO" id="GO:0072378">
    <property type="term" value="P:blood coagulation, fibrin clot formation"/>
    <property type="evidence" value="ECO:0007669"/>
    <property type="project" value="TreeGrafter"/>
</dbReference>
<gene>
    <name evidence="3" type="ORF">IRJ41_007577</name>
</gene>
<dbReference type="SMART" id="SM00460">
    <property type="entry name" value="TGc"/>
    <property type="match status" value="1"/>
</dbReference>
<dbReference type="Gene3D" id="3.90.260.10">
    <property type="entry name" value="Transglutaminase-like"/>
    <property type="match status" value="1"/>
</dbReference>
<comment type="caution">
    <text evidence="3">The sequence shown here is derived from an EMBL/GenBank/DDBJ whole genome shotgun (WGS) entry which is preliminary data.</text>
</comment>
<feature type="non-terminal residue" evidence="3">
    <location>
        <position position="1"/>
    </location>
</feature>
<feature type="region of interest" description="Disordered" evidence="1">
    <location>
        <begin position="145"/>
        <end position="174"/>
    </location>
</feature>
<dbReference type="InterPro" id="IPR038765">
    <property type="entry name" value="Papain-like_cys_pep_sf"/>
</dbReference>
<organism evidence="3 4">
    <name type="scientific">Triplophysa rosa</name>
    <name type="common">Cave loach</name>
    <dbReference type="NCBI Taxonomy" id="992332"/>
    <lineage>
        <taxon>Eukaryota</taxon>
        <taxon>Metazoa</taxon>
        <taxon>Chordata</taxon>
        <taxon>Craniata</taxon>
        <taxon>Vertebrata</taxon>
        <taxon>Euteleostomi</taxon>
        <taxon>Actinopterygii</taxon>
        <taxon>Neopterygii</taxon>
        <taxon>Teleostei</taxon>
        <taxon>Ostariophysi</taxon>
        <taxon>Cypriniformes</taxon>
        <taxon>Nemacheilidae</taxon>
        <taxon>Triplophysa</taxon>
    </lineage>
</organism>
<dbReference type="EMBL" id="JAFHDT010000770">
    <property type="protein sequence ID" value="KAI7789275.1"/>
    <property type="molecule type" value="Genomic_DNA"/>
</dbReference>
<dbReference type="InterPro" id="IPR050779">
    <property type="entry name" value="Transglutaminase"/>
</dbReference>
<name>A0A9W7T446_TRIRA</name>
<accession>A0A9W7T446</accession>
<dbReference type="Proteomes" id="UP001059041">
    <property type="component" value="Unassembled WGS sequence"/>
</dbReference>
<reference evidence="3" key="1">
    <citation type="submission" date="2021-02" db="EMBL/GenBank/DDBJ databases">
        <title>Comparative genomics reveals that relaxation of natural selection precedes convergent phenotypic evolution of cavefish.</title>
        <authorList>
            <person name="Peng Z."/>
        </authorList>
    </citation>
    <scope>NUCLEOTIDE SEQUENCE</scope>
    <source>
        <tissue evidence="3">Muscle</tissue>
    </source>
</reference>